<dbReference type="RefSeq" id="WP_114927770.1">
    <property type="nucleotide sequence ID" value="NZ_CP031229.1"/>
</dbReference>
<sequence length="536" mass="59160">MSVLYRALWSDQTQAEPDVFIDLARAKFTCWALDDLEARPLPDGTAEVVLPPDRARVIEIRTVDGEDTLAGWGLECVTRDTTAGGDNNATVWTTVMRVVANEEGVSVWIENQVESDDVAQRVKVGRPRLVDDLLSLPGKPHLAGSGLFIDVQSITADQVPVLIEHLQSASRSLPVIVCSEPGGEHDGRWQIWAERIARRGGGIASVFTLDADAVTAFRRDIGPLAVWGGGVRTYMPGPVSDPSDGWRHRYVLGHLMASREDSMIDRIVYGVAQASTRRRVPDTFLRFTAIPPAAEADTESREAREKELARERSSWETALEDEIAQTNAAERELNQKIGHLDRIRSALEGQALHDLFWGTLHETGDEIPDEVQDTSEAVMAAQMYLTDRVVVHDDAARDLDGIDTCPQAYAWGNKAWRGFRAFAAYAESRASGFRGGFWEWCREGGPFAWPANSKHLSMTESESVRNNEKLSRFRVLPVSSEVSLGGTLTMLSHLKIAEGGGDLAPRIYFYDDTGGHTGRVHVGFVGPHYLMPNTKS</sequence>
<evidence type="ECO:0000313" key="2">
    <source>
        <dbReference type="EMBL" id="AXH96005.1"/>
    </source>
</evidence>
<dbReference type="PROSITE" id="PS50206">
    <property type="entry name" value="RHODANESE_3"/>
    <property type="match status" value="1"/>
</dbReference>
<name>A0A345NLU7_9MICO</name>
<dbReference type="KEGG" id="orn:DV701_07575"/>
<keyword evidence="3" id="KW-1185">Reference proteome</keyword>
<reference evidence="2 3" key="1">
    <citation type="submission" date="2018-07" db="EMBL/GenBank/DDBJ databases">
        <title>Complete genome sequencing of Ornithinimicrobium sp. AMA3305.</title>
        <authorList>
            <person name="Bae J.-W."/>
        </authorList>
    </citation>
    <scope>NUCLEOTIDE SEQUENCE [LARGE SCALE GENOMIC DNA]</scope>
    <source>
        <strain evidence="2 3">AMA3305</strain>
    </source>
</reference>
<dbReference type="InterPro" id="IPR001763">
    <property type="entry name" value="Rhodanese-like_dom"/>
</dbReference>
<evidence type="ECO:0000259" key="1">
    <source>
        <dbReference type="PROSITE" id="PS50206"/>
    </source>
</evidence>
<gene>
    <name evidence="2" type="ORF">DV701_07575</name>
</gene>
<proteinExistence type="predicted"/>
<feature type="domain" description="Rhodanese" evidence="1">
    <location>
        <begin position="387"/>
        <end position="449"/>
    </location>
</feature>
<accession>A0A345NLU7</accession>
<evidence type="ECO:0000313" key="3">
    <source>
        <dbReference type="Proteomes" id="UP000253790"/>
    </source>
</evidence>
<dbReference type="OrthoDB" id="3246562at2"/>
<protein>
    <recommendedName>
        <fullName evidence="1">Rhodanese domain-containing protein</fullName>
    </recommendedName>
</protein>
<dbReference type="AlphaFoldDB" id="A0A345NLU7"/>
<dbReference type="EMBL" id="CP031229">
    <property type="protein sequence ID" value="AXH96005.1"/>
    <property type="molecule type" value="Genomic_DNA"/>
</dbReference>
<dbReference type="Proteomes" id="UP000253790">
    <property type="component" value="Chromosome"/>
</dbReference>
<organism evidence="2 3">
    <name type="scientific">Ornithinimicrobium avium</name>
    <dbReference type="NCBI Taxonomy" id="2283195"/>
    <lineage>
        <taxon>Bacteria</taxon>
        <taxon>Bacillati</taxon>
        <taxon>Actinomycetota</taxon>
        <taxon>Actinomycetes</taxon>
        <taxon>Micrococcales</taxon>
        <taxon>Ornithinimicrobiaceae</taxon>
        <taxon>Ornithinimicrobium</taxon>
    </lineage>
</organism>